<name>A0A914YJQ4_9BILA</name>
<feature type="chain" id="PRO_5036850839" evidence="2">
    <location>
        <begin position="26"/>
        <end position="295"/>
    </location>
</feature>
<proteinExistence type="predicted"/>
<feature type="region of interest" description="Disordered" evidence="1">
    <location>
        <begin position="36"/>
        <end position="164"/>
    </location>
</feature>
<evidence type="ECO:0000313" key="3">
    <source>
        <dbReference type="Proteomes" id="UP000887577"/>
    </source>
</evidence>
<feature type="signal peptide" evidence="2">
    <location>
        <begin position="1"/>
        <end position="25"/>
    </location>
</feature>
<accession>A0A914YJQ4</accession>
<feature type="compositionally biased region" description="Low complexity" evidence="1">
    <location>
        <begin position="219"/>
        <end position="230"/>
    </location>
</feature>
<feature type="compositionally biased region" description="Polar residues" evidence="1">
    <location>
        <begin position="130"/>
        <end position="151"/>
    </location>
</feature>
<feature type="compositionally biased region" description="Low complexity" evidence="1">
    <location>
        <begin position="84"/>
        <end position="126"/>
    </location>
</feature>
<keyword evidence="3" id="KW-1185">Reference proteome</keyword>
<dbReference type="Proteomes" id="UP000887577">
    <property type="component" value="Unplaced"/>
</dbReference>
<sequence>MATTNFSSLFFLTLLGLSTFGGSFGFPYHGQRFQGGVQRSAPSNDMGAAFGAQQIPPPQTNDMEPLIAVQQPPLEGSTQQQQTSQPEAVQSVQQSSQPETVQPVQQSSQPEQSLPAPEPLQQSPPVESTEPLQPSSSAGSPEPYQQSSSTDIEPLEQTPPAETVESSIIEPIDNETDSTQVIVQTLTEAERSHLISYFLCEMCKELQVSMCMRICNGDSTEGSGSGAEIEASGDEVESSGEGSGEDGGDTIIIIVEESSNSEGSGQESSNGNGAEASGSESSGFGDESEASGDTN</sequence>
<evidence type="ECO:0000256" key="1">
    <source>
        <dbReference type="SAM" id="MobiDB-lite"/>
    </source>
</evidence>
<feature type="region of interest" description="Disordered" evidence="1">
    <location>
        <begin position="219"/>
        <end position="295"/>
    </location>
</feature>
<evidence type="ECO:0000313" key="4">
    <source>
        <dbReference type="WBParaSite" id="PSU_v2.g19755.t1"/>
    </source>
</evidence>
<protein>
    <submittedName>
        <fullName evidence="4">Uncharacterized protein</fullName>
    </submittedName>
</protein>
<reference evidence="4" key="1">
    <citation type="submission" date="2022-11" db="UniProtKB">
        <authorList>
            <consortium name="WormBaseParasite"/>
        </authorList>
    </citation>
    <scope>IDENTIFICATION</scope>
</reference>
<evidence type="ECO:0000256" key="2">
    <source>
        <dbReference type="SAM" id="SignalP"/>
    </source>
</evidence>
<dbReference type="AlphaFoldDB" id="A0A914YJQ4"/>
<dbReference type="WBParaSite" id="PSU_v2.g19755.t1">
    <property type="protein sequence ID" value="PSU_v2.g19755.t1"/>
    <property type="gene ID" value="PSU_v2.g19755"/>
</dbReference>
<organism evidence="3 4">
    <name type="scientific">Panagrolaimus superbus</name>
    <dbReference type="NCBI Taxonomy" id="310955"/>
    <lineage>
        <taxon>Eukaryota</taxon>
        <taxon>Metazoa</taxon>
        <taxon>Ecdysozoa</taxon>
        <taxon>Nematoda</taxon>
        <taxon>Chromadorea</taxon>
        <taxon>Rhabditida</taxon>
        <taxon>Tylenchina</taxon>
        <taxon>Panagrolaimomorpha</taxon>
        <taxon>Panagrolaimoidea</taxon>
        <taxon>Panagrolaimidae</taxon>
        <taxon>Panagrolaimus</taxon>
    </lineage>
</organism>
<keyword evidence="2" id="KW-0732">Signal</keyword>
<feature type="compositionally biased region" description="Acidic residues" evidence="1">
    <location>
        <begin position="286"/>
        <end position="295"/>
    </location>
</feature>
<feature type="compositionally biased region" description="Low complexity" evidence="1">
    <location>
        <begin position="249"/>
        <end position="285"/>
    </location>
</feature>
<feature type="compositionally biased region" description="Acidic residues" evidence="1">
    <location>
        <begin position="231"/>
        <end position="248"/>
    </location>
</feature>